<dbReference type="Proteomes" id="UP000000637">
    <property type="component" value="Chromosome"/>
</dbReference>
<feature type="compositionally biased region" description="Low complexity" evidence="1">
    <location>
        <begin position="1"/>
        <end position="21"/>
    </location>
</feature>
<keyword evidence="3" id="KW-1185">Reference proteome</keyword>
<protein>
    <recommendedName>
        <fullName evidence="4">UbiC transcription regulator-associated domain-containing protein</fullName>
    </recommendedName>
</protein>
<accession>A1R881</accession>
<dbReference type="EMBL" id="CP000474">
    <property type="protein sequence ID" value="ABM10258.1"/>
    <property type="molecule type" value="Genomic_DNA"/>
</dbReference>
<name>A1R881_PAEAT</name>
<dbReference type="RefSeq" id="WP_011775384.1">
    <property type="nucleotide sequence ID" value="NC_008711.1"/>
</dbReference>
<feature type="region of interest" description="Disordered" evidence="1">
    <location>
        <begin position="1"/>
        <end position="26"/>
    </location>
</feature>
<dbReference type="HOGENOM" id="CLU_2434490_0_0_11"/>
<evidence type="ECO:0000313" key="2">
    <source>
        <dbReference type="EMBL" id="ABM10258.1"/>
    </source>
</evidence>
<dbReference type="InterPro" id="IPR028978">
    <property type="entry name" value="Chorismate_lyase_/UTRA_dom_sf"/>
</dbReference>
<gene>
    <name evidence="2" type="ordered locus">AAur_2728</name>
</gene>
<evidence type="ECO:0000313" key="3">
    <source>
        <dbReference type="Proteomes" id="UP000000637"/>
    </source>
</evidence>
<proteinExistence type="predicted"/>
<dbReference type="SUPFAM" id="SSF64288">
    <property type="entry name" value="Chorismate lyase-like"/>
    <property type="match status" value="1"/>
</dbReference>
<evidence type="ECO:0008006" key="4">
    <source>
        <dbReference type="Google" id="ProtNLM"/>
    </source>
</evidence>
<dbReference type="KEGG" id="aau:AAur_2728"/>
<dbReference type="AlphaFoldDB" id="A1R881"/>
<evidence type="ECO:0000256" key="1">
    <source>
        <dbReference type="SAM" id="MobiDB-lite"/>
    </source>
</evidence>
<organism evidence="2 3">
    <name type="scientific">Paenarthrobacter aurescens (strain TC1)</name>
    <dbReference type="NCBI Taxonomy" id="290340"/>
    <lineage>
        <taxon>Bacteria</taxon>
        <taxon>Bacillati</taxon>
        <taxon>Actinomycetota</taxon>
        <taxon>Actinomycetes</taxon>
        <taxon>Micrococcales</taxon>
        <taxon>Micrococcaceae</taxon>
        <taxon>Paenarthrobacter</taxon>
    </lineage>
</organism>
<reference evidence="2 3" key="1">
    <citation type="journal article" date="2006" name="PLoS Genet.">
        <title>Secrets of soil survival revealed by the genome sequence of Arthrobacter aurescens TC1.</title>
        <authorList>
            <person name="Mongodin E.F."/>
            <person name="Shapir N."/>
            <person name="Daugherty S.C."/>
            <person name="DeBoy R.T."/>
            <person name="Emerson J.B."/>
            <person name="Shvartzbeyn A."/>
            <person name="Radune D."/>
            <person name="Vamathevan J."/>
            <person name="Riggs F."/>
            <person name="Grinberg V."/>
            <person name="Khouri H."/>
            <person name="Wackett L.P."/>
            <person name="Nelson K.E."/>
            <person name="Sadowsky M.J."/>
        </authorList>
    </citation>
    <scope>NUCLEOTIDE SEQUENCE [LARGE SCALE GENOMIC DNA]</scope>
    <source>
        <strain evidence="2 3">TC1</strain>
    </source>
</reference>
<sequence length="90" mass="9324">MSKSASSTVAPVVAGAPAPMAGLDPPEHLADALNVRGFAMVPRLERTTLGPHGEVLECTVTYFHPKGFEIRAEVATDVSPGQDPSVPSQG</sequence>